<dbReference type="InterPro" id="IPR029033">
    <property type="entry name" value="His_PPase_superfam"/>
</dbReference>
<dbReference type="CDD" id="cd07067">
    <property type="entry name" value="HP_PGM_like"/>
    <property type="match status" value="1"/>
</dbReference>
<protein>
    <submittedName>
        <fullName evidence="6">Uncharacterized protein</fullName>
    </submittedName>
</protein>
<feature type="active site" description="Tele-phosphohistidine intermediate" evidence="3">
    <location>
        <position position="110"/>
    </location>
</feature>
<dbReference type="InterPro" id="IPR050275">
    <property type="entry name" value="PGM_Phosphatase"/>
</dbReference>
<evidence type="ECO:0000313" key="6">
    <source>
        <dbReference type="EMBL" id="KAL3787719.1"/>
    </source>
</evidence>
<comment type="caution">
    <text evidence="6">The sequence shown here is derived from an EMBL/GenBank/DDBJ whole genome shotgun (WGS) entry which is preliminary data.</text>
</comment>
<dbReference type="AlphaFoldDB" id="A0ABD3PI98"/>
<dbReference type="Pfam" id="PF00300">
    <property type="entry name" value="His_Phos_1"/>
    <property type="match status" value="1"/>
</dbReference>
<dbReference type="SMART" id="SM00855">
    <property type="entry name" value="PGAM"/>
    <property type="match status" value="1"/>
</dbReference>
<keyword evidence="1" id="KW-0324">Glycolysis</keyword>
<dbReference type="EMBL" id="JABMIG020000170">
    <property type="protein sequence ID" value="KAL3787719.1"/>
    <property type="molecule type" value="Genomic_DNA"/>
</dbReference>
<dbReference type="InterPro" id="IPR001345">
    <property type="entry name" value="PG/BPGM_mutase_AS"/>
</dbReference>
<proteinExistence type="predicted"/>
<keyword evidence="7" id="KW-1185">Reference proteome</keyword>
<name>A0ABD3PI98_9STRA</name>
<evidence type="ECO:0000256" key="1">
    <source>
        <dbReference type="ARBA" id="ARBA00023152"/>
    </source>
</evidence>
<evidence type="ECO:0000256" key="3">
    <source>
        <dbReference type="PIRSR" id="PIRSR613078-1"/>
    </source>
</evidence>
<keyword evidence="2" id="KW-0413">Isomerase</keyword>
<dbReference type="Proteomes" id="UP001516023">
    <property type="component" value="Unassembled WGS sequence"/>
</dbReference>
<feature type="binding site" evidence="4">
    <location>
        <position position="169"/>
    </location>
    <ligand>
        <name>substrate</name>
    </ligand>
</feature>
<dbReference type="PANTHER" id="PTHR48100:SF1">
    <property type="entry name" value="HISTIDINE PHOSPHATASE FAMILY PROTEIN-RELATED"/>
    <property type="match status" value="1"/>
</dbReference>
<feature type="active site" description="Proton donor/acceptor" evidence="3">
    <location>
        <position position="198"/>
    </location>
</feature>
<reference evidence="6 7" key="1">
    <citation type="journal article" date="2020" name="G3 (Bethesda)">
        <title>Improved Reference Genome for Cyclotella cryptica CCMP332, a Model for Cell Wall Morphogenesis, Salinity Adaptation, and Lipid Production in Diatoms (Bacillariophyta).</title>
        <authorList>
            <person name="Roberts W.R."/>
            <person name="Downey K.M."/>
            <person name="Ruck E.C."/>
            <person name="Traller J.C."/>
            <person name="Alverson A.J."/>
        </authorList>
    </citation>
    <scope>NUCLEOTIDE SEQUENCE [LARGE SCALE GENOMIC DNA]</scope>
    <source>
        <strain evidence="6 7">CCMP332</strain>
    </source>
</reference>
<dbReference type="InterPro" id="IPR013078">
    <property type="entry name" value="His_Pase_superF_clade-1"/>
</dbReference>
<evidence type="ECO:0000256" key="4">
    <source>
        <dbReference type="PIRSR" id="PIRSR613078-2"/>
    </source>
</evidence>
<feature type="binding site" evidence="4">
    <location>
        <begin position="109"/>
        <end position="116"/>
    </location>
    <ligand>
        <name>substrate</name>
    </ligand>
</feature>
<evidence type="ECO:0000256" key="5">
    <source>
        <dbReference type="SAM" id="MobiDB-lite"/>
    </source>
</evidence>
<dbReference type="PANTHER" id="PTHR48100">
    <property type="entry name" value="BROAD-SPECIFICITY PHOSPHATASE YOR283W-RELATED"/>
    <property type="match status" value="1"/>
</dbReference>
<dbReference type="PROSITE" id="PS00175">
    <property type="entry name" value="PG_MUTASE"/>
    <property type="match status" value="1"/>
</dbReference>
<dbReference type="SUPFAM" id="SSF53254">
    <property type="entry name" value="Phosphoglycerate mutase-like"/>
    <property type="match status" value="1"/>
</dbReference>
<evidence type="ECO:0000256" key="2">
    <source>
        <dbReference type="ARBA" id="ARBA00023235"/>
    </source>
</evidence>
<gene>
    <name evidence="6" type="ORF">HJC23_012145</name>
</gene>
<sequence length="363" mass="39791">MFHRSNALFDRHAHREEATQLPESSQDYWKAESIELHRSRRSFLKGSGAYLVGCGASLIFESADAEDSSALSSTDPQSSTASFETTEDFDCLLDLPPVTPDCARLYICRHGQTENNRLHLVQGARMDPSINDNGYEQARRLGMTFSRLASESDEAFAIPSIVAHSKLRRARETAKILSSVAEESWKPKLFGEIPALGEVDFGSLEGKDSNSAKMEMMSTFASWAIGDIDKQLAGGESGRDVLERCVEALNVLSQTAVSSSTNTRAPSILAVSHSTYLRVLLSMVNDSPLSQSAFWKINNGSINVVDVNVKGKTRMINLSSSLFGGGRGLGVIPRGSSESMDIMMPESYLIRRNEIRHLNGMDV</sequence>
<evidence type="ECO:0000313" key="7">
    <source>
        <dbReference type="Proteomes" id="UP001516023"/>
    </source>
</evidence>
<feature type="region of interest" description="Disordered" evidence="5">
    <location>
        <begin position="1"/>
        <end position="20"/>
    </location>
</feature>
<dbReference type="Gene3D" id="3.40.50.1240">
    <property type="entry name" value="Phosphoglycerate mutase-like"/>
    <property type="match status" value="1"/>
</dbReference>
<organism evidence="6 7">
    <name type="scientific">Cyclotella cryptica</name>
    <dbReference type="NCBI Taxonomy" id="29204"/>
    <lineage>
        <taxon>Eukaryota</taxon>
        <taxon>Sar</taxon>
        <taxon>Stramenopiles</taxon>
        <taxon>Ochrophyta</taxon>
        <taxon>Bacillariophyta</taxon>
        <taxon>Coscinodiscophyceae</taxon>
        <taxon>Thalassiosirophycidae</taxon>
        <taxon>Stephanodiscales</taxon>
        <taxon>Stephanodiscaceae</taxon>
        <taxon>Cyclotella</taxon>
    </lineage>
</organism>
<accession>A0ABD3PI98</accession>
<feature type="compositionally biased region" description="Basic and acidic residues" evidence="5">
    <location>
        <begin position="9"/>
        <end position="18"/>
    </location>
</feature>